<dbReference type="PANTHER" id="PTHR24148:SF73">
    <property type="entry name" value="HET DOMAIN PROTEIN (AFU_ORTHOLOGUE AFUA_8G01020)"/>
    <property type="match status" value="1"/>
</dbReference>
<feature type="non-terminal residue" evidence="2">
    <location>
        <position position="1"/>
    </location>
</feature>
<feature type="non-terminal residue" evidence="2">
    <location>
        <position position="164"/>
    </location>
</feature>
<dbReference type="EMBL" id="JAULSR010000007">
    <property type="protein sequence ID" value="KAK0615092.1"/>
    <property type="molecule type" value="Genomic_DNA"/>
</dbReference>
<evidence type="ECO:0000313" key="3">
    <source>
        <dbReference type="Proteomes" id="UP001174934"/>
    </source>
</evidence>
<gene>
    <name evidence="2" type="ORF">B0T17DRAFT_475606</name>
</gene>
<proteinExistence type="predicted"/>
<feature type="domain" description="Heterokaryon incompatibility" evidence="1">
    <location>
        <begin position="31"/>
        <end position="164"/>
    </location>
</feature>
<dbReference type="Pfam" id="PF06985">
    <property type="entry name" value="HET"/>
    <property type="match status" value="1"/>
</dbReference>
<name>A0AA39WGS1_9PEZI</name>
<reference evidence="2" key="1">
    <citation type="submission" date="2023-06" db="EMBL/GenBank/DDBJ databases">
        <title>Genome-scale phylogeny and comparative genomics of the fungal order Sordariales.</title>
        <authorList>
            <consortium name="Lawrence Berkeley National Laboratory"/>
            <person name="Hensen N."/>
            <person name="Bonometti L."/>
            <person name="Westerberg I."/>
            <person name="Brannstrom I.O."/>
            <person name="Guillou S."/>
            <person name="Cros-Aarteil S."/>
            <person name="Calhoun S."/>
            <person name="Haridas S."/>
            <person name="Kuo A."/>
            <person name="Mondo S."/>
            <person name="Pangilinan J."/>
            <person name="Riley R."/>
            <person name="LaButti K."/>
            <person name="Andreopoulos B."/>
            <person name="Lipzen A."/>
            <person name="Chen C."/>
            <person name="Yanf M."/>
            <person name="Daum C."/>
            <person name="Ng V."/>
            <person name="Clum A."/>
            <person name="Steindorff A."/>
            <person name="Ohm R."/>
            <person name="Martin F."/>
            <person name="Silar P."/>
            <person name="Natvig D."/>
            <person name="Lalanne C."/>
            <person name="Gautier V."/>
            <person name="Ament-velasquez S.L."/>
            <person name="Kruys A."/>
            <person name="Hutchinson M.I."/>
            <person name="Powell A.J."/>
            <person name="Barry K."/>
            <person name="Miller A.N."/>
            <person name="Grigoriev I.V."/>
            <person name="Debuchy R."/>
            <person name="Gladieux P."/>
            <person name="Thoren M.H."/>
            <person name="Johannesson H."/>
        </authorList>
    </citation>
    <scope>NUCLEOTIDE SEQUENCE</scope>
    <source>
        <strain evidence="2">SMH3391-2</strain>
    </source>
</reference>
<organism evidence="2 3">
    <name type="scientific">Bombardia bombarda</name>
    <dbReference type="NCBI Taxonomy" id="252184"/>
    <lineage>
        <taxon>Eukaryota</taxon>
        <taxon>Fungi</taxon>
        <taxon>Dikarya</taxon>
        <taxon>Ascomycota</taxon>
        <taxon>Pezizomycotina</taxon>
        <taxon>Sordariomycetes</taxon>
        <taxon>Sordariomycetidae</taxon>
        <taxon>Sordariales</taxon>
        <taxon>Lasiosphaeriaceae</taxon>
        <taxon>Bombardia</taxon>
    </lineage>
</organism>
<dbReference type="AlphaFoldDB" id="A0AA39WGS1"/>
<evidence type="ECO:0000313" key="2">
    <source>
        <dbReference type="EMBL" id="KAK0615092.1"/>
    </source>
</evidence>
<dbReference type="InterPro" id="IPR052895">
    <property type="entry name" value="HetReg/Transcr_Mod"/>
</dbReference>
<evidence type="ECO:0000259" key="1">
    <source>
        <dbReference type="Pfam" id="PF06985"/>
    </source>
</evidence>
<protein>
    <submittedName>
        <fullName evidence="2">Heterokaryon incompatibility</fullName>
    </submittedName>
</protein>
<accession>A0AA39WGS1</accession>
<dbReference type="InterPro" id="IPR010730">
    <property type="entry name" value="HET"/>
</dbReference>
<dbReference type="PANTHER" id="PTHR24148">
    <property type="entry name" value="ANKYRIN REPEAT DOMAIN-CONTAINING PROTEIN 39 HOMOLOG-RELATED"/>
    <property type="match status" value="1"/>
</dbReference>
<dbReference type="Proteomes" id="UP001174934">
    <property type="component" value="Unassembled WGS sequence"/>
</dbReference>
<keyword evidence="3" id="KW-1185">Reference proteome</keyword>
<sequence length="164" mass="18766">LRLLLLQPGAPFDPIKCDLVPCQLNDVQHTYDATSYTWGSPEDPPQVECNGLTMKVQRNAFDMLTDLRLCDRPRTVWIDAICINQSDVQERSQQVRMMHQVYERAKCVVVWLGRPDEDSRLAMRYAGGLNPASHIEELGDILAKKLAAAMVSLINRPWFNRVWV</sequence>
<comment type="caution">
    <text evidence="2">The sequence shown here is derived from an EMBL/GenBank/DDBJ whole genome shotgun (WGS) entry which is preliminary data.</text>
</comment>